<organism evidence="2 3">
    <name type="scientific">Flavobacterium cyanobacteriorum</name>
    <dbReference type="NCBI Taxonomy" id="2022802"/>
    <lineage>
        <taxon>Bacteria</taxon>
        <taxon>Pseudomonadati</taxon>
        <taxon>Bacteroidota</taxon>
        <taxon>Flavobacteriia</taxon>
        <taxon>Flavobacteriales</taxon>
        <taxon>Flavobacteriaceae</taxon>
        <taxon>Flavobacterium</taxon>
    </lineage>
</organism>
<keyword evidence="3" id="KW-1185">Reference proteome</keyword>
<dbReference type="AlphaFoldDB" id="A0A255ZBN9"/>
<keyword evidence="1" id="KW-0812">Transmembrane</keyword>
<reference evidence="2 3" key="1">
    <citation type="submission" date="2017-07" db="EMBL/GenBank/DDBJ databases">
        <title>Flavobacterium cyanobacteriorum sp. nov., isolated from cyanobacterial aggregates in a eutrophic lake.</title>
        <authorList>
            <person name="Cai H."/>
        </authorList>
    </citation>
    <scope>NUCLEOTIDE SEQUENCE [LARGE SCALE GENOMIC DNA]</scope>
    <source>
        <strain evidence="2 3">TH021</strain>
    </source>
</reference>
<feature type="transmembrane region" description="Helical" evidence="1">
    <location>
        <begin position="36"/>
        <end position="56"/>
    </location>
</feature>
<evidence type="ECO:0000313" key="2">
    <source>
        <dbReference type="EMBL" id="OYQ38020.1"/>
    </source>
</evidence>
<dbReference type="RefSeq" id="WP_094413941.1">
    <property type="nucleotide sequence ID" value="NZ_NOXV01000241.1"/>
</dbReference>
<feature type="transmembrane region" description="Helical" evidence="1">
    <location>
        <begin position="12"/>
        <end position="30"/>
    </location>
</feature>
<evidence type="ECO:0008006" key="4">
    <source>
        <dbReference type="Google" id="ProtNLM"/>
    </source>
</evidence>
<gene>
    <name evidence="2" type="ORF">CHU92_06875</name>
</gene>
<accession>A0A255ZBN9</accession>
<feature type="transmembrane region" description="Helical" evidence="1">
    <location>
        <begin position="76"/>
        <end position="98"/>
    </location>
</feature>
<dbReference type="InterPro" id="IPR025250">
    <property type="entry name" value="DUF4199"/>
</dbReference>
<evidence type="ECO:0000313" key="3">
    <source>
        <dbReference type="Proteomes" id="UP000216605"/>
    </source>
</evidence>
<dbReference type="EMBL" id="NOXV01000241">
    <property type="protein sequence ID" value="OYQ38020.1"/>
    <property type="molecule type" value="Genomic_DNA"/>
</dbReference>
<sequence length="176" mass="19494">MTQAVKKNGVTFGIIIGVISIIISAIMYATDLSLFTKWWVGIVLFFINLILGIVAVGKAKASQGGFISFKETFTTFFIAMAIGAAISSTFMFILFNFIDPGAKDIILENVKEMTVNMMQEIGSSTEDIKKTVEKLDETDNFSFASQLQSYMWGLLLYIIIGLIVAAIMKKNKPEFE</sequence>
<evidence type="ECO:0000256" key="1">
    <source>
        <dbReference type="SAM" id="Phobius"/>
    </source>
</evidence>
<name>A0A255ZBN9_9FLAO</name>
<keyword evidence="1" id="KW-0472">Membrane</keyword>
<protein>
    <recommendedName>
        <fullName evidence="4">DUF4199 domain-containing protein</fullName>
    </recommendedName>
</protein>
<dbReference type="OrthoDB" id="660361at2"/>
<comment type="caution">
    <text evidence="2">The sequence shown here is derived from an EMBL/GenBank/DDBJ whole genome shotgun (WGS) entry which is preliminary data.</text>
</comment>
<dbReference type="Pfam" id="PF13858">
    <property type="entry name" value="DUF4199"/>
    <property type="match status" value="1"/>
</dbReference>
<feature type="transmembrane region" description="Helical" evidence="1">
    <location>
        <begin position="150"/>
        <end position="168"/>
    </location>
</feature>
<dbReference type="Proteomes" id="UP000216605">
    <property type="component" value="Unassembled WGS sequence"/>
</dbReference>
<proteinExistence type="predicted"/>
<keyword evidence="1" id="KW-1133">Transmembrane helix</keyword>